<evidence type="ECO:0000313" key="2">
    <source>
        <dbReference type="Proteomes" id="UP001139089"/>
    </source>
</evidence>
<gene>
    <name evidence="1" type="ORF">LRX75_21815</name>
</gene>
<comment type="caution">
    <text evidence="1">The sequence shown here is derived from an EMBL/GenBank/DDBJ whole genome shotgun (WGS) entry which is preliminary data.</text>
</comment>
<reference evidence="1" key="1">
    <citation type="submission" date="2021-12" db="EMBL/GenBank/DDBJ databases">
        <authorList>
            <person name="Li Y."/>
        </authorList>
    </citation>
    <scope>NUCLEOTIDE SEQUENCE</scope>
    <source>
        <strain evidence="1">DKSPLA3</strain>
    </source>
</reference>
<dbReference type="AlphaFoldDB" id="A0A9X1T9A5"/>
<dbReference type="Proteomes" id="UP001139089">
    <property type="component" value="Unassembled WGS sequence"/>
</dbReference>
<dbReference type="RefSeq" id="WP_231816733.1">
    <property type="nucleotide sequence ID" value="NZ_JAJOZR010000018.1"/>
</dbReference>
<sequence length="254" mass="28602">MQFDLFPEVDELVDFGADVPASSASPRFVCWTKMQAEAGQDLFNIFRRKEFERKAGNGVFFWGIGSPLDFSRLQSSDRVDLVFSTMLSAPKSEDRYPESVLVWRKYVNATGQEVDLPPHVLLMSRATTKLGPKKRHYALVCYSDKDLALGDEGEFDPTVYRNAGPNGGKVGFSQVTSLLERTSEASTPSRYRINFRAELRQPFLVKLCDPVLLEPVDRRRVDDHRAGESATWLRFATQIRAGSASMFNEPGAHL</sequence>
<evidence type="ECO:0000313" key="1">
    <source>
        <dbReference type="EMBL" id="MCD7111673.1"/>
    </source>
</evidence>
<organism evidence="1 2">
    <name type="scientific">Rhizobium quercicola</name>
    <dbReference type="NCBI Taxonomy" id="2901226"/>
    <lineage>
        <taxon>Bacteria</taxon>
        <taxon>Pseudomonadati</taxon>
        <taxon>Pseudomonadota</taxon>
        <taxon>Alphaproteobacteria</taxon>
        <taxon>Hyphomicrobiales</taxon>
        <taxon>Rhizobiaceae</taxon>
        <taxon>Rhizobium/Agrobacterium group</taxon>
        <taxon>Rhizobium</taxon>
    </lineage>
</organism>
<keyword evidence="2" id="KW-1185">Reference proteome</keyword>
<dbReference type="EMBL" id="JAJOZR010000018">
    <property type="protein sequence ID" value="MCD7111673.1"/>
    <property type="molecule type" value="Genomic_DNA"/>
</dbReference>
<protein>
    <submittedName>
        <fullName evidence="1">Uncharacterized protein</fullName>
    </submittedName>
</protein>
<accession>A0A9X1T9A5</accession>
<proteinExistence type="predicted"/>
<name>A0A9X1T9A5_9HYPH</name>